<dbReference type="AlphaFoldDB" id="A0A1A9EWQ1"/>
<reference evidence="4 5" key="2">
    <citation type="journal article" date="2018" name="Int. J. Syst. Evol. Microbiol.">
        <title>Marinobacterium aestuarii sp. nov., a benzene-degrading marine bacterium isolated from estuary sediment.</title>
        <authorList>
            <person name="Bae S.S."/>
            <person name="Jung J."/>
            <person name="Chung D."/>
            <person name="Baek K."/>
        </authorList>
    </citation>
    <scope>NUCLEOTIDE SEQUENCE [LARGE SCALE GENOMIC DNA]</scope>
    <source>
        <strain evidence="4 5">ST58-10</strain>
    </source>
</reference>
<dbReference type="KEGG" id="mars:A8C75_06060"/>
<evidence type="ECO:0000256" key="2">
    <source>
        <dbReference type="ARBA" id="ARBA00022643"/>
    </source>
</evidence>
<reference evidence="5" key="1">
    <citation type="submission" date="2016-05" db="EMBL/GenBank/DDBJ databases">
        <authorList>
            <person name="Baek K."/>
            <person name="Yang S.-J."/>
        </authorList>
    </citation>
    <scope>NUCLEOTIDE SEQUENCE [LARGE SCALE GENOMIC DNA]</scope>
    <source>
        <strain evidence="5">ST58-10</strain>
    </source>
</reference>
<dbReference type="PROSITE" id="PS50902">
    <property type="entry name" value="FLAVODOXIN_LIKE"/>
    <property type="match status" value="1"/>
</dbReference>
<keyword evidence="5" id="KW-1185">Reference proteome</keyword>
<dbReference type="InterPro" id="IPR029039">
    <property type="entry name" value="Flavoprotein-like_sf"/>
</dbReference>
<evidence type="ECO:0000313" key="4">
    <source>
        <dbReference type="EMBL" id="ANG62098.1"/>
    </source>
</evidence>
<sequence length="148" mass="16099">MANIKILVGSTFGATQEIAEDCAAQLQALGHVARVLRQAQFDDVVAEDTEVLLVCSATIGQGEVPENLLPLYLELRDRFPLLPKVGFAVLARGDSSYDDFAEGGRQVADLLRELQLRELVSPLFLDACETMDPEAEVDAWIQGLAAKI</sequence>
<keyword evidence="1" id="KW-0285">Flavoprotein</keyword>
<dbReference type="GO" id="GO:0050660">
    <property type="term" value="F:flavin adenine dinucleotide binding"/>
    <property type="evidence" value="ECO:0007669"/>
    <property type="project" value="TreeGrafter"/>
</dbReference>
<dbReference type="InterPro" id="IPR008254">
    <property type="entry name" value="Flavodoxin/NO_synth"/>
</dbReference>
<dbReference type="PANTHER" id="PTHR19384">
    <property type="entry name" value="NITRIC OXIDE SYNTHASE-RELATED"/>
    <property type="match status" value="1"/>
</dbReference>
<evidence type="ECO:0000256" key="1">
    <source>
        <dbReference type="ARBA" id="ARBA00022630"/>
    </source>
</evidence>
<organism evidence="4 5">
    <name type="scientific">Marinobacterium aestuarii</name>
    <dbReference type="NCBI Taxonomy" id="1821621"/>
    <lineage>
        <taxon>Bacteria</taxon>
        <taxon>Pseudomonadati</taxon>
        <taxon>Pseudomonadota</taxon>
        <taxon>Gammaproteobacteria</taxon>
        <taxon>Oceanospirillales</taxon>
        <taxon>Oceanospirillaceae</taxon>
        <taxon>Marinobacterium</taxon>
    </lineage>
</organism>
<dbReference type="GO" id="GO:0005829">
    <property type="term" value="C:cytosol"/>
    <property type="evidence" value="ECO:0007669"/>
    <property type="project" value="TreeGrafter"/>
</dbReference>
<evidence type="ECO:0000259" key="3">
    <source>
        <dbReference type="PROSITE" id="PS50902"/>
    </source>
</evidence>
<proteinExistence type="predicted"/>
<feature type="domain" description="Flavodoxin-like" evidence="3">
    <location>
        <begin position="4"/>
        <end position="145"/>
    </location>
</feature>
<dbReference type="GO" id="GO:0010181">
    <property type="term" value="F:FMN binding"/>
    <property type="evidence" value="ECO:0007669"/>
    <property type="project" value="InterPro"/>
</dbReference>
<keyword evidence="2" id="KW-0288">FMN</keyword>
<gene>
    <name evidence="4" type="ORF">A8C75_06060</name>
</gene>
<dbReference type="EMBL" id="CP015839">
    <property type="protein sequence ID" value="ANG62098.1"/>
    <property type="molecule type" value="Genomic_DNA"/>
</dbReference>
<dbReference type="GO" id="GO:0016491">
    <property type="term" value="F:oxidoreductase activity"/>
    <property type="evidence" value="ECO:0007669"/>
    <property type="project" value="TreeGrafter"/>
</dbReference>
<dbReference type="OrthoDB" id="359268at2"/>
<name>A0A1A9EWQ1_9GAMM</name>
<evidence type="ECO:0000313" key="5">
    <source>
        <dbReference type="Proteomes" id="UP000078070"/>
    </source>
</evidence>
<dbReference type="Gene3D" id="3.40.50.360">
    <property type="match status" value="1"/>
</dbReference>
<dbReference type="STRING" id="1821621.A8C75_06060"/>
<protein>
    <recommendedName>
        <fullName evidence="3">Flavodoxin-like domain-containing protein</fullName>
    </recommendedName>
</protein>
<dbReference type="Proteomes" id="UP000078070">
    <property type="component" value="Chromosome"/>
</dbReference>
<dbReference type="SUPFAM" id="SSF52218">
    <property type="entry name" value="Flavoproteins"/>
    <property type="match status" value="1"/>
</dbReference>
<dbReference type="Pfam" id="PF00258">
    <property type="entry name" value="Flavodoxin_1"/>
    <property type="match status" value="1"/>
</dbReference>
<dbReference type="RefSeq" id="WP_067379478.1">
    <property type="nucleotide sequence ID" value="NZ_CP015839.1"/>
</dbReference>
<accession>A0A1A9EWQ1</accession>